<dbReference type="InterPro" id="IPR030678">
    <property type="entry name" value="Peptide/Ni-bd"/>
</dbReference>
<evidence type="ECO:0000256" key="2">
    <source>
        <dbReference type="ARBA" id="ARBA00005695"/>
    </source>
</evidence>
<name>A0A1P8Q185_9LACO</name>
<dbReference type="Gene3D" id="3.40.190.10">
    <property type="entry name" value="Periplasmic binding protein-like II"/>
    <property type="match status" value="1"/>
</dbReference>
<evidence type="ECO:0000313" key="8">
    <source>
        <dbReference type="EMBL" id="APX71644.1"/>
    </source>
</evidence>
<comment type="similarity">
    <text evidence="2">Belongs to the bacterial solute-binding protein 5 family.</text>
</comment>
<dbReference type="GO" id="GO:0030288">
    <property type="term" value="C:outer membrane-bounded periplasmic space"/>
    <property type="evidence" value="ECO:0007669"/>
    <property type="project" value="UniProtKB-ARBA"/>
</dbReference>
<dbReference type="Gene3D" id="3.10.105.10">
    <property type="entry name" value="Dipeptide-binding Protein, Domain 3"/>
    <property type="match status" value="1"/>
</dbReference>
<protein>
    <submittedName>
        <fullName evidence="8">Peptide ABC transporter substrate-binding protein</fullName>
    </submittedName>
</protein>
<evidence type="ECO:0000313" key="9">
    <source>
        <dbReference type="Proteomes" id="UP000187499"/>
    </source>
</evidence>
<dbReference type="Pfam" id="PF00496">
    <property type="entry name" value="SBP_bac_5"/>
    <property type="match status" value="1"/>
</dbReference>
<dbReference type="EMBL" id="CP019323">
    <property type="protein sequence ID" value="APX71644.1"/>
    <property type="molecule type" value="Genomic_DNA"/>
</dbReference>
<evidence type="ECO:0000256" key="6">
    <source>
        <dbReference type="SAM" id="SignalP"/>
    </source>
</evidence>
<keyword evidence="4 6" id="KW-0732">Signal</keyword>
<dbReference type="GO" id="GO:1904680">
    <property type="term" value="F:peptide transmembrane transporter activity"/>
    <property type="evidence" value="ECO:0007669"/>
    <property type="project" value="TreeGrafter"/>
</dbReference>
<dbReference type="OrthoDB" id="403896at2"/>
<dbReference type="GO" id="GO:0015833">
    <property type="term" value="P:peptide transport"/>
    <property type="evidence" value="ECO:0007669"/>
    <property type="project" value="UniProtKB-KW"/>
</dbReference>
<dbReference type="FunFam" id="3.10.105.10:FF:000001">
    <property type="entry name" value="Oligopeptide ABC transporter, oligopeptide-binding protein"/>
    <property type="match status" value="1"/>
</dbReference>
<dbReference type="PIRSF" id="PIRSF002741">
    <property type="entry name" value="MppA"/>
    <property type="match status" value="1"/>
</dbReference>
<dbReference type="PANTHER" id="PTHR30290:SF10">
    <property type="entry name" value="PERIPLASMIC OLIGOPEPTIDE-BINDING PROTEIN-RELATED"/>
    <property type="match status" value="1"/>
</dbReference>
<dbReference type="GO" id="GO:0043190">
    <property type="term" value="C:ATP-binding cassette (ABC) transporter complex"/>
    <property type="evidence" value="ECO:0007669"/>
    <property type="project" value="InterPro"/>
</dbReference>
<keyword evidence="5" id="KW-0653">Protein transport</keyword>
<dbReference type="AlphaFoldDB" id="A0A1P8Q185"/>
<reference evidence="9" key="1">
    <citation type="submission" date="2016-12" db="EMBL/GenBank/DDBJ databases">
        <authorList>
            <person name="Jung M.Y."/>
            <person name="Lee S.H."/>
        </authorList>
    </citation>
    <scope>NUCLEOTIDE SEQUENCE [LARGE SCALE GENOMIC DNA]</scope>
    <source>
        <strain evidence="9">WiKim39</strain>
    </source>
</reference>
<feature type="domain" description="Solute-binding protein family 5" evidence="7">
    <location>
        <begin position="75"/>
        <end position="465"/>
    </location>
</feature>
<accession>A0A1P8Q185</accession>
<comment type="subcellular location">
    <subcellularLocation>
        <location evidence="1">Cell envelope</location>
    </subcellularLocation>
</comment>
<feature type="chain" id="PRO_5039508453" evidence="6">
    <location>
        <begin position="22"/>
        <end position="544"/>
    </location>
</feature>
<dbReference type="FunFam" id="3.90.76.10:FF:000001">
    <property type="entry name" value="Oligopeptide ABC transporter substrate-binding protein"/>
    <property type="match status" value="1"/>
</dbReference>
<evidence type="ECO:0000259" key="7">
    <source>
        <dbReference type="Pfam" id="PF00496"/>
    </source>
</evidence>
<feature type="signal peptide" evidence="6">
    <location>
        <begin position="1"/>
        <end position="21"/>
    </location>
</feature>
<dbReference type="KEGG" id="lalw:BTM29_03310"/>
<dbReference type="Gene3D" id="3.90.76.10">
    <property type="entry name" value="Dipeptide-binding Protein, Domain 1"/>
    <property type="match status" value="1"/>
</dbReference>
<dbReference type="Proteomes" id="UP000187499">
    <property type="component" value="Chromosome"/>
</dbReference>
<keyword evidence="3" id="KW-0813">Transport</keyword>
<keyword evidence="5" id="KW-0571">Peptide transport</keyword>
<dbReference type="InterPro" id="IPR000914">
    <property type="entry name" value="SBP_5_dom"/>
</dbReference>
<proteinExistence type="inferred from homology"/>
<dbReference type="SUPFAM" id="SSF53850">
    <property type="entry name" value="Periplasmic binding protein-like II"/>
    <property type="match status" value="1"/>
</dbReference>
<dbReference type="STRING" id="1847728.BTM29_03310"/>
<keyword evidence="9" id="KW-1185">Reference proteome</keyword>
<dbReference type="PROSITE" id="PS51257">
    <property type="entry name" value="PROKAR_LIPOPROTEIN"/>
    <property type="match status" value="1"/>
</dbReference>
<dbReference type="PANTHER" id="PTHR30290">
    <property type="entry name" value="PERIPLASMIC BINDING COMPONENT OF ABC TRANSPORTER"/>
    <property type="match status" value="1"/>
</dbReference>
<evidence type="ECO:0000256" key="5">
    <source>
        <dbReference type="ARBA" id="ARBA00022856"/>
    </source>
</evidence>
<organism evidence="8 9">
    <name type="scientific">Companilactobacillus allii</name>
    <dbReference type="NCBI Taxonomy" id="1847728"/>
    <lineage>
        <taxon>Bacteria</taxon>
        <taxon>Bacillati</taxon>
        <taxon>Bacillota</taxon>
        <taxon>Bacilli</taxon>
        <taxon>Lactobacillales</taxon>
        <taxon>Lactobacillaceae</taxon>
        <taxon>Companilactobacillus</taxon>
    </lineage>
</organism>
<evidence type="ECO:0000256" key="4">
    <source>
        <dbReference type="ARBA" id="ARBA00022729"/>
    </source>
</evidence>
<evidence type="ECO:0000256" key="1">
    <source>
        <dbReference type="ARBA" id="ARBA00004196"/>
    </source>
</evidence>
<dbReference type="InterPro" id="IPR039424">
    <property type="entry name" value="SBP_5"/>
</dbReference>
<sequence>MKFKKYLLAMLPILAIALVLTGCGSSTEKDDKDTLSISSSDVIATMDSSLNTDVIGAQGLTDTMEGLYRFDGKTLQPAIAKKIVKPTNNGKTYTFDMKHTKWSNGKAVTAQDFVYAWRRTVDPKTASQYAYIYSGIKNADAINSGKKPVNTLGIKALGKYKLQVTLEDPIPYFNKLMANSTFFPQYKSAVEKAGKQYGLKSAGMVFNGPFKLTNWTVSDNSWTEVKNKDYWNAKAVKLNKVKYYVVKDNNTGLNLYDANRINRLQKISGDTARQVSSYKTFSNDKMASNFYLEFNQKKYKFFKNEKIRQAISMSINREQLTNNVLGKTGGIERTIVPSGMSYDPKTNVDFTKEPELKSVSKYTEYNPKLAAKLWKEGIKETGQKNLNFTLLGDDTDGAKKQNEYIQGQLEKNLPGLNLTLQNVPFKSRLDKSTSGNFDIVVTGWNADYPDPVTFLDIFTTGNPQNNGKYSNPEYDALIKKSKTTDANNEDARWEDLVQATKLLAEDSGVVPLYQYYQANLTRTNVKNYRISPNGSYNLVTVYKK</sequence>
<gene>
    <name evidence="8" type="ORF">BTM29_03310</name>
</gene>
<dbReference type="CDD" id="cd08504">
    <property type="entry name" value="PBP2_OppA"/>
    <property type="match status" value="1"/>
</dbReference>
<evidence type="ECO:0000256" key="3">
    <source>
        <dbReference type="ARBA" id="ARBA00022448"/>
    </source>
</evidence>
<dbReference type="RefSeq" id="WP_076614148.1">
    <property type="nucleotide sequence ID" value="NZ_CP019323.1"/>
</dbReference>